<dbReference type="RefSeq" id="XP_005339271.1">
    <property type="nucleotide sequence ID" value="XM_005339214.4"/>
</dbReference>
<dbReference type="GO" id="GO:0004826">
    <property type="term" value="F:phenylalanine-tRNA ligase activity"/>
    <property type="evidence" value="ECO:0007669"/>
    <property type="project" value="InterPro"/>
</dbReference>
<feature type="region of interest" description="Disordered" evidence="7">
    <location>
        <begin position="266"/>
        <end position="305"/>
    </location>
</feature>
<dbReference type="InterPro" id="IPR025875">
    <property type="entry name" value="Leu-rich_rpt_4"/>
</dbReference>
<dbReference type="SMART" id="SM00364">
    <property type="entry name" value="LRR_BAC"/>
    <property type="match status" value="4"/>
</dbReference>
<dbReference type="OrthoDB" id="67933at2759"/>
<keyword evidence="1" id="KW-0597">Phosphoprotein</keyword>
<sequence>MAAAAVSEPWPELELAERERRRELLLTGPGLEERVRAAGGRLPPRLFTLPLLHYLEVSGCGSLRAPGPGLAQGLPQLHSLVLRRNALGPGLSPELGPLLALRVLDLSGNALEALPPGQGLGPAEPPGLPQLQSLNLSGNRLRELPADLARCAPRLQSLNLTGNCLDAFPAALFSPGALPLLSELAAADNCLRELSPDIAHLASLKTLDLSNNQLSEIPAELADCPKLKEVNFRGNKLRDKRLEKMVSGCQTKSILEYLRVGGRGCGRGSGRGKGRAEGAEKEDGGKKRRERKQRRESGEGEEEATDAARLLLRVLHVSENPSPLTVRVSPEVRDVRPYIVGAVVRGMDLRPGNALKRFLTSQTRLHEDLCGKRTAATIATHDLRALRGPLLYATQPPQDLKIVPLGRKEAKAKELVRQLQLEAEEQRKQKKRQSVSGLHRYLHLLDGKENYPCLMDADGDVISFPPITNSEKTKIKKTTSDLFLEVTSATSLQICKDVMDTLILKMAEMNKYTSENKEEGSLSDTEADAVSGQLSDPQVNPGAGKDGQSPLVVEQVRVVDLEGSLKVVYPSKADLAAAPPHVTVLR</sequence>
<evidence type="ECO:0000256" key="2">
    <source>
        <dbReference type="ARBA" id="ARBA00022614"/>
    </source>
</evidence>
<dbReference type="Pfam" id="PF12799">
    <property type="entry name" value="LRR_4"/>
    <property type="match status" value="1"/>
</dbReference>
<dbReference type="GeneTree" id="ENSGT00530000063489"/>
<keyword evidence="4 6" id="KW-0175">Coiled coil</keyword>
<dbReference type="eggNOG" id="KOG2472">
    <property type="taxonomic scope" value="Eukaryota"/>
</dbReference>
<dbReference type="InParanoid" id="A0A287CS97"/>
<gene>
    <name evidence="9" type="primary">LRRC47</name>
</gene>
<proteinExistence type="predicted"/>
<dbReference type="SMART" id="SM00873">
    <property type="entry name" value="B3_4"/>
    <property type="match status" value="1"/>
</dbReference>
<dbReference type="SMART" id="SM00369">
    <property type="entry name" value="LRR_TYP"/>
    <property type="match status" value="5"/>
</dbReference>
<dbReference type="InterPro" id="IPR005146">
    <property type="entry name" value="B3/B4_tRNA-bd"/>
</dbReference>
<feature type="region of interest" description="Disordered" evidence="7">
    <location>
        <begin position="514"/>
        <end position="549"/>
    </location>
</feature>
<protein>
    <recommendedName>
        <fullName evidence="5">Leucine-rich repeat-containing protein 47</fullName>
    </recommendedName>
</protein>
<evidence type="ECO:0000256" key="7">
    <source>
        <dbReference type="SAM" id="MobiDB-lite"/>
    </source>
</evidence>
<dbReference type="FunCoup" id="A0A287CS97">
    <property type="interactions" value="607"/>
</dbReference>
<dbReference type="AlphaFoldDB" id="A0A287CS97"/>
<dbReference type="STRING" id="43179.ENSSTOP00000024159"/>
<dbReference type="FunFam" id="3.50.40.10:FF:000004">
    <property type="entry name" value="Leucine rich repeat containing 47"/>
    <property type="match status" value="1"/>
</dbReference>
<dbReference type="PANTHER" id="PTHR10947">
    <property type="entry name" value="PHENYLALANYL-TRNA SYNTHETASE BETA CHAIN AND LEUCINE-RICH REPEAT-CONTAINING PROTEIN 47"/>
    <property type="match status" value="1"/>
</dbReference>
<dbReference type="PROSITE" id="PS51450">
    <property type="entry name" value="LRR"/>
    <property type="match status" value="3"/>
</dbReference>
<evidence type="ECO:0000259" key="8">
    <source>
        <dbReference type="SMART" id="SM00873"/>
    </source>
</evidence>
<dbReference type="Gene3D" id="3.50.40.10">
    <property type="entry name" value="Phenylalanyl-trna Synthetase, Chain B, domain 3"/>
    <property type="match status" value="1"/>
</dbReference>
<dbReference type="InterPro" id="IPR045060">
    <property type="entry name" value="Phe-tRNA-ligase_IIc_bsu"/>
</dbReference>
<dbReference type="FunFam" id="3.80.10.10:FF:000342">
    <property type="entry name" value="Leucine rich repeat containing 47"/>
    <property type="match status" value="1"/>
</dbReference>
<dbReference type="Gene3D" id="3.80.10.10">
    <property type="entry name" value="Ribonuclease Inhibitor"/>
    <property type="match status" value="1"/>
</dbReference>
<dbReference type="PRINTS" id="PR00019">
    <property type="entry name" value="LEURICHRPT"/>
</dbReference>
<dbReference type="Pfam" id="PF13855">
    <property type="entry name" value="LRR_8"/>
    <property type="match status" value="1"/>
</dbReference>
<dbReference type="InterPro" id="IPR032675">
    <property type="entry name" value="LRR_dom_sf"/>
</dbReference>
<dbReference type="InterPro" id="IPR003591">
    <property type="entry name" value="Leu-rich_rpt_typical-subtyp"/>
</dbReference>
<dbReference type="GO" id="GO:0006432">
    <property type="term" value="P:phenylalanyl-tRNA aminoacylation"/>
    <property type="evidence" value="ECO:0007669"/>
    <property type="project" value="InterPro"/>
</dbReference>
<reference evidence="10" key="1">
    <citation type="submission" date="2011-11" db="EMBL/GenBank/DDBJ databases">
        <title>The Draft Genome of Spermophilus tridecemlineatus.</title>
        <authorList>
            <consortium name="The Broad Institute Genome Assembly &amp; Analysis Group"/>
            <consortium name="Computational R&amp;D Group"/>
            <consortium name="and Sequencing Platform"/>
            <person name="Di Palma F."/>
            <person name="Alfoldi J."/>
            <person name="Johnson J."/>
            <person name="Berlin A."/>
            <person name="Gnerre S."/>
            <person name="Jaffe D."/>
            <person name="MacCallum I."/>
            <person name="Young S."/>
            <person name="Walker B.J."/>
            <person name="Lindblad-Toh K."/>
        </authorList>
    </citation>
    <scope>NUCLEOTIDE SEQUENCE [LARGE SCALE GENOMIC DNA]</scope>
</reference>
<dbReference type="KEGG" id="iti:101966959"/>
<dbReference type="CTD" id="57470"/>
<evidence type="ECO:0000256" key="6">
    <source>
        <dbReference type="SAM" id="Coils"/>
    </source>
</evidence>
<dbReference type="InterPro" id="IPR001611">
    <property type="entry name" value="Leu-rich_rpt"/>
</dbReference>
<feature type="domain" description="B3/B4 tRNA-binding" evidence="8">
    <location>
        <begin position="335"/>
        <end position="511"/>
    </location>
</feature>
<keyword evidence="2" id="KW-0433">Leucine-rich repeat</keyword>
<keyword evidence="10" id="KW-1185">Reference proteome</keyword>
<evidence type="ECO:0000256" key="1">
    <source>
        <dbReference type="ARBA" id="ARBA00022553"/>
    </source>
</evidence>
<evidence type="ECO:0000313" key="9">
    <source>
        <dbReference type="Ensembl" id="ENSSTOP00000024159.1"/>
    </source>
</evidence>
<dbReference type="InterPro" id="IPR020825">
    <property type="entry name" value="Phe-tRNA_synthase-like_B3/B4"/>
</dbReference>
<dbReference type="GeneID" id="101966959"/>
<dbReference type="GO" id="GO:0003723">
    <property type="term" value="F:RNA binding"/>
    <property type="evidence" value="ECO:0007669"/>
    <property type="project" value="InterPro"/>
</dbReference>
<reference evidence="9" key="3">
    <citation type="submission" date="2025-09" db="UniProtKB">
        <authorList>
            <consortium name="Ensembl"/>
        </authorList>
    </citation>
    <scope>IDENTIFICATION</scope>
</reference>
<feature type="coiled-coil region" evidence="6">
    <location>
        <begin position="405"/>
        <end position="436"/>
    </location>
</feature>
<dbReference type="EMBL" id="AGTP01101215">
    <property type="status" value="NOT_ANNOTATED_CDS"/>
    <property type="molecule type" value="Genomic_DNA"/>
</dbReference>
<feature type="compositionally biased region" description="Basic and acidic residues" evidence="7">
    <location>
        <begin position="274"/>
        <end position="285"/>
    </location>
</feature>
<keyword evidence="3" id="KW-0677">Repeat</keyword>
<dbReference type="SUPFAM" id="SSF52058">
    <property type="entry name" value="L domain-like"/>
    <property type="match status" value="1"/>
</dbReference>
<accession>A0A287CS97</accession>
<organism evidence="9 10">
    <name type="scientific">Ictidomys tridecemlineatus</name>
    <name type="common">Thirteen-lined ground squirrel</name>
    <name type="synonym">Spermophilus tridecemlineatus</name>
    <dbReference type="NCBI Taxonomy" id="43179"/>
    <lineage>
        <taxon>Eukaryota</taxon>
        <taxon>Metazoa</taxon>
        <taxon>Chordata</taxon>
        <taxon>Craniata</taxon>
        <taxon>Vertebrata</taxon>
        <taxon>Euteleostomi</taxon>
        <taxon>Mammalia</taxon>
        <taxon>Eutheria</taxon>
        <taxon>Euarchontoglires</taxon>
        <taxon>Glires</taxon>
        <taxon>Rodentia</taxon>
        <taxon>Sciuromorpha</taxon>
        <taxon>Sciuridae</taxon>
        <taxon>Xerinae</taxon>
        <taxon>Marmotini</taxon>
        <taxon>Ictidomys</taxon>
    </lineage>
</organism>
<dbReference type="PANTHER" id="PTHR10947:SF3">
    <property type="entry name" value="LEUCINE-RICH REPEAT-CONTAINING PROTEIN 47"/>
    <property type="match status" value="1"/>
</dbReference>
<name>A0A287CS97_ICTTR</name>
<evidence type="ECO:0000313" key="10">
    <source>
        <dbReference type="Proteomes" id="UP000005215"/>
    </source>
</evidence>
<dbReference type="Ensembl" id="ENSSTOT00000036098.1">
    <property type="protein sequence ID" value="ENSSTOP00000024159.1"/>
    <property type="gene ID" value="ENSSTOG00000027559.2"/>
</dbReference>
<evidence type="ECO:0000256" key="5">
    <source>
        <dbReference type="ARBA" id="ARBA00071457"/>
    </source>
</evidence>
<dbReference type="Proteomes" id="UP000005215">
    <property type="component" value="Unassembled WGS sequence"/>
</dbReference>
<evidence type="ECO:0000256" key="3">
    <source>
        <dbReference type="ARBA" id="ARBA00022737"/>
    </source>
</evidence>
<evidence type="ECO:0000256" key="4">
    <source>
        <dbReference type="ARBA" id="ARBA00023054"/>
    </source>
</evidence>
<reference evidence="9" key="2">
    <citation type="submission" date="2025-08" db="UniProtKB">
        <authorList>
            <consortium name="Ensembl"/>
        </authorList>
    </citation>
    <scope>IDENTIFICATION</scope>
</reference>